<evidence type="ECO:0000313" key="4">
    <source>
        <dbReference type="Proteomes" id="UP000008068"/>
    </source>
</evidence>
<evidence type="ECO:0000256" key="2">
    <source>
        <dbReference type="SAM" id="MobiDB-lite"/>
    </source>
</evidence>
<protein>
    <submittedName>
        <fullName evidence="3">Uncharacterized protein</fullName>
    </submittedName>
</protein>
<reference evidence="4" key="1">
    <citation type="submission" date="2011-07" db="EMBL/GenBank/DDBJ databases">
        <authorList>
            <consortium name="Caenorhabditis brenneri Sequencing and Analysis Consortium"/>
            <person name="Wilson R.K."/>
        </authorList>
    </citation>
    <scope>NUCLEOTIDE SEQUENCE [LARGE SCALE GENOMIC DNA]</scope>
    <source>
        <strain evidence="4">PB2801</strain>
    </source>
</reference>
<evidence type="ECO:0000313" key="3">
    <source>
        <dbReference type="EMBL" id="EGT46671.1"/>
    </source>
</evidence>
<accession>G0MXB3</accession>
<evidence type="ECO:0000256" key="1">
    <source>
        <dbReference type="SAM" id="Coils"/>
    </source>
</evidence>
<proteinExistence type="predicted"/>
<feature type="coiled-coil region" evidence="1">
    <location>
        <begin position="158"/>
        <end position="185"/>
    </location>
</feature>
<gene>
    <name evidence="3" type="ORF">CAEBREN_06267</name>
</gene>
<organism evidence="4">
    <name type="scientific">Caenorhabditis brenneri</name>
    <name type="common">Nematode worm</name>
    <dbReference type="NCBI Taxonomy" id="135651"/>
    <lineage>
        <taxon>Eukaryota</taxon>
        <taxon>Metazoa</taxon>
        <taxon>Ecdysozoa</taxon>
        <taxon>Nematoda</taxon>
        <taxon>Chromadorea</taxon>
        <taxon>Rhabditida</taxon>
        <taxon>Rhabditina</taxon>
        <taxon>Rhabditomorpha</taxon>
        <taxon>Rhabditoidea</taxon>
        <taxon>Rhabditidae</taxon>
        <taxon>Peloderinae</taxon>
        <taxon>Caenorhabditis</taxon>
    </lineage>
</organism>
<dbReference type="HOGENOM" id="CLU_842597_0_0_1"/>
<dbReference type="EMBL" id="GL379818">
    <property type="protein sequence ID" value="EGT46671.1"/>
    <property type="molecule type" value="Genomic_DNA"/>
</dbReference>
<keyword evidence="1" id="KW-0175">Coiled coil</keyword>
<dbReference type="Proteomes" id="UP000008068">
    <property type="component" value="Unassembled WGS sequence"/>
</dbReference>
<feature type="region of interest" description="Disordered" evidence="2">
    <location>
        <begin position="299"/>
        <end position="330"/>
    </location>
</feature>
<feature type="coiled-coil region" evidence="1">
    <location>
        <begin position="240"/>
        <end position="284"/>
    </location>
</feature>
<name>G0MXB3_CAEBE</name>
<dbReference type="AlphaFoldDB" id="G0MXB3"/>
<keyword evidence="4" id="KW-1185">Reference proteome</keyword>
<sequence>MQNYGQYFRYEFQAPDAPRAFQMAPFYQGEYQQDWDAAIQENFQQNPDPGLQGDWNNFDPAQLQQWWMNINEAGIDGQLAPNNVNAFNENGLRPVPDRDLLEFAALEVLELENKLVDANDQIHQQYLLLQRQFNLIDNSRVWYADFFDRIRNSQQEWRDEVQQTMRDKDDEIERLQGQLAAETARHEGAVNNWLRATDGVPTLLQDLVNQRNWAVAEAAEKDNENLRLEHEMVAMAEDHLKIQRESVEKAKSNVATMKKDLNTISKLEQANANLVEKVKAQQKIIQRGFKDSMTLRRSKRVNKRGAAAEVEPAGARGGANRTAHRRRVRK</sequence>
<dbReference type="InParanoid" id="G0MXB3"/>